<dbReference type="AlphaFoldDB" id="A0A9Q0VRA8"/>
<evidence type="ECO:0000313" key="2">
    <source>
        <dbReference type="Proteomes" id="UP001151752"/>
    </source>
</evidence>
<protein>
    <submittedName>
        <fullName evidence="1">Uncharacterized protein</fullName>
    </submittedName>
</protein>
<organism evidence="1 2">
    <name type="scientific">Salix koriyanagi</name>
    <dbReference type="NCBI Taxonomy" id="2511006"/>
    <lineage>
        <taxon>Eukaryota</taxon>
        <taxon>Viridiplantae</taxon>
        <taxon>Streptophyta</taxon>
        <taxon>Embryophyta</taxon>
        <taxon>Tracheophyta</taxon>
        <taxon>Spermatophyta</taxon>
        <taxon>Magnoliopsida</taxon>
        <taxon>eudicotyledons</taxon>
        <taxon>Gunneridae</taxon>
        <taxon>Pentapetalae</taxon>
        <taxon>rosids</taxon>
        <taxon>fabids</taxon>
        <taxon>Malpighiales</taxon>
        <taxon>Salicaceae</taxon>
        <taxon>Saliceae</taxon>
        <taxon>Salix</taxon>
    </lineage>
</organism>
<dbReference type="Proteomes" id="UP001151752">
    <property type="component" value="Unassembled WGS sequence"/>
</dbReference>
<keyword evidence="2" id="KW-1185">Reference proteome</keyword>
<comment type="caution">
    <text evidence="1">The sequence shown here is derived from an EMBL/GenBank/DDBJ whole genome shotgun (WGS) entry which is preliminary data.</text>
</comment>
<name>A0A9Q0VRA8_9ROSI</name>
<reference evidence="1" key="2">
    <citation type="journal article" date="2023" name="Int. J. Mol. Sci.">
        <title>De Novo Assembly and Annotation of 11 Diverse Shrub Willow (Salix) Genomes Reveals Novel Gene Organization in Sex-Linked Regions.</title>
        <authorList>
            <person name="Hyden B."/>
            <person name="Feng K."/>
            <person name="Yates T.B."/>
            <person name="Jawdy S."/>
            <person name="Cereghino C."/>
            <person name="Smart L.B."/>
            <person name="Muchero W."/>
        </authorList>
    </citation>
    <scope>NUCLEOTIDE SEQUENCE</scope>
    <source>
        <tissue evidence="1">Shoot tip</tissue>
    </source>
</reference>
<proteinExistence type="predicted"/>
<dbReference type="EMBL" id="JAPFFM010000008">
    <property type="protein sequence ID" value="KAJ6753123.1"/>
    <property type="molecule type" value="Genomic_DNA"/>
</dbReference>
<evidence type="ECO:0000313" key="1">
    <source>
        <dbReference type="EMBL" id="KAJ6753123.1"/>
    </source>
</evidence>
<gene>
    <name evidence="1" type="ORF">OIU74_027895</name>
</gene>
<accession>A0A9Q0VRA8</accession>
<sequence length="91" mass="10349">MCCGMIMDLIPRHKLADPVTGEATNDNQILHFRQESTQEFWANIRIALNTSVCSLPLDYLRQGKGCTILYLVPAYSIWEIMINIDYPASTN</sequence>
<reference evidence="1" key="1">
    <citation type="submission" date="2022-11" db="EMBL/GenBank/DDBJ databases">
        <authorList>
            <person name="Hyden B.L."/>
            <person name="Feng K."/>
            <person name="Yates T."/>
            <person name="Jawdy S."/>
            <person name="Smart L.B."/>
            <person name="Muchero W."/>
        </authorList>
    </citation>
    <scope>NUCLEOTIDE SEQUENCE</scope>
    <source>
        <tissue evidence="1">Shoot tip</tissue>
    </source>
</reference>